<proteinExistence type="predicted"/>
<gene>
    <name evidence="1" type="ORF">NCI00_16915</name>
</gene>
<evidence type="ECO:0000313" key="1">
    <source>
        <dbReference type="EMBL" id="MCP1384129.1"/>
    </source>
</evidence>
<dbReference type="SUPFAM" id="SSF48403">
    <property type="entry name" value="Ankyrin repeat"/>
    <property type="match status" value="1"/>
</dbReference>
<dbReference type="Proteomes" id="UP001204772">
    <property type="component" value="Unassembled WGS sequence"/>
</dbReference>
<protein>
    <recommendedName>
        <fullName evidence="3">Ankyrin repeat domain-containing protein</fullName>
    </recommendedName>
</protein>
<accession>A0ABT1FQU0</accession>
<comment type="caution">
    <text evidence="1">The sequence shown here is derived from an EMBL/GenBank/DDBJ whole genome shotgun (WGS) entry which is preliminary data.</text>
</comment>
<reference evidence="1 2" key="1">
    <citation type="submission" date="2022-06" db="EMBL/GenBank/DDBJ databases">
        <title>Runella sp. S5 genome sequencing.</title>
        <authorList>
            <person name="Park S."/>
        </authorList>
    </citation>
    <scope>NUCLEOTIDE SEQUENCE [LARGE SCALE GENOMIC DNA]</scope>
    <source>
        <strain evidence="1 2">S5</strain>
    </source>
</reference>
<sequence>MKRIDFLQKIAFGTGLAAAPQLILAQQEKPAAYAPDLVRDFVGAGHKDLTKIQTMHKEHPNLLFAAWDWGGGDFETALEAAGHVGNKEIANYLLAQGARPNIFVLTMLGKTALVKPQLEAMPQLITSKGAHGFSLLHHAQRGGEDAKELLDYLQSKGLKEVRFKLW</sequence>
<evidence type="ECO:0000313" key="2">
    <source>
        <dbReference type="Proteomes" id="UP001204772"/>
    </source>
</evidence>
<keyword evidence="2" id="KW-1185">Reference proteome</keyword>
<evidence type="ECO:0008006" key="3">
    <source>
        <dbReference type="Google" id="ProtNLM"/>
    </source>
</evidence>
<name>A0ABT1FQU0_9BACT</name>
<dbReference type="EMBL" id="JAMZEL010000007">
    <property type="protein sequence ID" value="MCP1384129.1"/>
    <property type="molecule type" value="Genomic_DNA"/>
</dbReference>
<dbReference type="RefSeq" id="WP_253529445.1">
    <property type="nucleotide sequence ID" value="NZ_JAMZEL010000007.1"/>
</dbReference>
<dbReference type="InterPro" id="IPR036770">
    <property type="entry name" value="Ankyrin_rpt-contain_sf"/>
</dbReference>
<organism evidence="1 2">
    <name type="scientific">Runella salmonicolor</name>
    <dbReference type="NCBI Taxonomy" id="2950278"/>
    <lineage>
        <taxon>Bacteria</taxon>
        <taxon>Pseudomonadati</taxon>
        <taxon>Bacteroidota</taxon>
        <taxon>Cytophagia</taxon>
        <taxon>Cytophagales</taxon>
        <taxon>Spirosomataceae</taxon>
        <taxon>Runella</taxon>
    </lineage>
</organism>
<dbReference type="Gene3D" id="1.25.40.20">
    <property type="entry name" value="Ankyrin repeat-containing domain"/>
    <property type="match status" value="1"/>
</dbReference>